<accession>A0A916JCF4</accession>
<evidence type="ECO:0000313" key="5">
    <source>
        <dbReference type="Proteomes" id="UP000680038"/>
    </source>
</evidence>
<dbReference type="Gene3D" id="3.40.50.1110">
    <property type="entry name" value="SGNH hydrolase"/>
    <property type="match status" value="1"/>
</dbReference>
<evidence type="ECO:0000313" key="4">
    <source>
        <dbReference type="EMBL" id="CAG4999957.1"/>
    </source>
</evidence>
<gene>
    <name evidence="4" type="ORF">DYBT9275_02353</name>
</gene>
<sequence>MCKVTVNDVLTNIKMSTRILPFLFAAICSAVFLSAHQPTAKKADLYLLIGQSNMAGRGVISQDSPNISPNIRMLNNSNAWVIAQDPLHADFPKAAGVGPGLAFAREMERQNPGKQIGLIPCAVGGTSIDEWQPELSQNIRTYIPMMRCSKK</sequence>
<dbReference type="Proteomes" id="UP000680038">
    <property type="component" value="Unassembled WGS sequence"/>
</dbReference>
<evidence type="ECO:0000256" key="1">
    <source>
        <dbReference type="ARBA" id="ARBA00022801"/>
    </source>
</evidence>
<feature type="domain" description="Sialate O-acetylesterase" evidence="3">
    <location>
        <begin position="43"/>
        <end position="147"/>
    </location>
</feature>
<keyword evidence="2" id="KW-1133">Transmembrane helix</keyword>
<dbReference type="SUPFAM" id="SSF52266">
    <property type="entry name" value="SGNH hydrolase"/>
    <property type="match status" value="1"/>
</dbReference>
<organism evidence="4 5">
    <name type="scientific">Dyadobacter helix</name>
    <dbReference type="NCBI Taxonomy" id="2822344"/>
    <lineage>
        <taxon>Bacteria</taxon>
        <taxon>Pseudomonadati</taxon>
        <taxon>Bacteroidota</taxon>
        <taxon>Cytophagia</taxon>
        <taxon>Cytophagales</taxon>
        <taxon>Spirosomataceae</taxon>
        <taxon>Dyadobacter</taxon>
    </lineage>
</organism>
<dbReference type="Pfam" id="PF03629">
    <property type="entry name" value="SASA"/>
    <property type="match status" value="1"/>
</dbReference>
<dbReference type="InterPro" id="IPR052940">
    <property type="entry name" value="Carb_Esterase_6"/>
</dbReference>
<dbReference type="GO" id="GO:0016788">
    <property type="term" value="F:hydrolase activity, acting on ester bonds"/>
    <property type="evidence" value="ECO:0007669"/>
    <property type="project" value="UniProtKB-ARBA"/>
</dbReference>
<evidence type="ECO:0000259" key="3">
    <source>
        <dbReference type="Pfam" id="PF03629"/>
    </source>
</evidence>
<dbReference type="PANTHER" id="PTHR31988:SF19">
    <property type="entry name" value="9-O-ACETYL-N-ACETYLNEURAMINIC ACID DEACETYLASE-RELATED"/>
    <property type="match status" value="1"/>
</dbReference>
<evidence type="ECO:0000256" key="2">
    <source>
        <dbReference type="SAM" id="Phobius"/>
    </source>
</evidence>
<reference evidence="4" key="1">
    <citation type="submission" date="2021-04" db="EMBL/GenBank/DDBJ databases">
        <authorList>
            <person name="Rodrigo-Torres L."/>
            <person name="Arahal R. D."/>
            <person name="Lucena T."/>
        </authorList>
    </citation>
    <scope>NUCLEOTIDE SEQUENCE</scope>
    <source>
        <strain evidence="4">CECT 9275</strain>
    </source>
</reference>
<feature type="transmembrane region" description="Helical" evidence="2">
    <location>
        <begin position="19"/>
        <end position="35"/>
    </location>
</feature>
<dbReference type="InterPro" id="IPR005181">
    <property type="entry name" value="SASA"/>
</dbReference>
<proteinExistence type="predicted"/>
<keyword evidence="2" id="KW-0812">Transmembrane</keyword>
<name>A0A916JCF4_9BACT</name>
<comment type="caution">
    <text evidence="4">The sequence shown here is derived from an EMBL/GenBank/DDBJ whole genome shotgun (WGS) entry which is preliminary data.</text>
</comment>
<keyword evidence="1" id="KW-0378">Hydrolase</keyword>
<dbReference type="AlphaFoldDB" id="A0A916JCF4"/>
<dbReference type="EMBL" id="CAJRAF010000002">
    <property type="protein sequence ID" value="CAG4999957.1"/>
    <property type="molecule type" value="Genomic_DNA"/>
</dbReference>
<dbReference type="InterPro" id="IPR036514">
    <property type="entry name" value="SGNH_hydro_sf"/>
</dbReference>
<protein>
    <recommendedName>
        <fullName evidence="3">Sialate O-acetylesterase domain-containing protein</fullName>
    </recommendedName>
</protein>
<keyword evidence="5" id="KW-1185">Reference proteome</keyword>
<dbReference type="PANTHER" id="PTHR31988">
    <property type="entry name" value="ESTERASE, PUTATIVE (DUF303)-RELATED"/>
    <property type="match status" value="1"/>
</dbReference>
<keyword evidence="2" id="KW-0472">Membrane</keyword>